<dbReference type="GO" id="GO:0016740">
    <property type="term" value="F:transferase activity"/>
    <property type="evidence" value="ECO:0007669"/>
    <property type="project" value="UniProtKB-KW"/>
</dbReference>
<reference evidence="4" key="1">
    <citation type="journal article" date="2019" name="Int. J. Syst. Evol. Microbiol.">
        <title>The Global Catalogue of Microorganisms (GCM) 10K type strain sequencing project: providing services to taxonomists for standard genome sequencing and annotation.</title>
        <authorList>
            <consortium name="The Broad Institute Genomics Platform"/>
            <consortium name="The Broad Institute Genome Sequencing Center for Infectious Disease"/>
            <person name="Wu L."/>
            <person name="Ma J."/>
        </authorList>
    </citation>
    <scope>NUCLEOTIDE SEQUENCE [LARGE SCALE GENOMIC DNA]</scope>
    <source>
        <strain evidence="4">JCM 18285</strain>
    </source>
</reference>
<proteinExistence type="inferred from homology"/>
<keyword evidence="4" id="KW-1185">Reference proteome</keyword>
<sequence length="178" mass="20868">MIVCLVILLINKENPFFYQKRPGKNEKIFSIIKFKSMTDKKDRNGKLLPNEERVTKFGSFIRKTSLDEIPQLINIIKGEMSLIGPRPLRVHYLPYYTEEEQIRHSVRPGITGLAQISGRNLLSWDDKLAKDIEYVNKLSFLTDVSIFCKTIRKLFIYDNTVYDPRMLDLDELRKPSIK</sequence>
<dbReference type="PANTHER" id="PTHR30576:SF8">
    <property type="entry name" value="UNDECAPRENYL-PHOSPHATE GALACTOSE PHOSPHOTRANSFERASE"/>
    <property type="match status" value="1"/>
</dbReference>
<evidence type="ECO:0000259" key="2">
    <source>
        <dbReference type="Pfam" id="PF02397"/>
    </source>
</evidence>
<organism evidence="3 4">
    <name type="scientific">Algibacter agarivorans</name>
    <dbReference type="NCBI Taxonomy" id="1109741"/>
    <lineage>
        <taxon>Bacteria</taxon>
        <taxon>Pseudomonadati</taxon>
        <taxon>Bacteroidota</taxon>
        <taxon>Flavobacteriia</taxon>
        <taxon>Flavobacteriales</taxon>
        <taxon>Flavobacteriaceae</taxon>
        <taxon>Algibacter</taxon>
    </lineage>
</organism>
<dbReference type="InterPro" id="IPR003362">
    <property type="entry name" value="Bact_transf"/>
</dbReference>
<protein>
    <submittedName>
        <fullName evidence="3">Sugar transferase</fullName>
    </submittedName>
</protein>
<comment type="similarity">
    <text evidence="1">Belongs to the bacterial sugar transferase family.</text>
</comment>
<evidence type="ECO:0000256" key="1">
    <source>
        <dbReference type="ARBA" id="ARBA00006464"/>
    </source>
</evidence>
<keyword evidence="3" id="KW-0808">Transferase</keyword>
<name>A0ABP9GI23_9FLAO</name>
<dbReference type="Proteomes" id="UP001501302">
    <property type="component" value="Unassembled WGS sequence"/>
</dbReference>
<evidence type="ECO:0000313" key="3">
    <source>
        <dbReference type="EMBL" id="GAA4944117.1"/>
    </source>
</evidence>
<dbReference type="EMBL" id="BAABJJ010000023">
    <property type="protein sequence ID" value="GAA4944117.1"/>
    <property type="molecule type" value="Genomic_DNA"/>
</dbReference>
<evidence type="ECO:0000313" key="4">
    <source>
        <dbReference type="Proteomes" id="UP001501302"/>
    </source>
</evidence>
<feature type="domain" description="Bacterial sugar transferase" evidence="2">
    <location>
        <begin position="2"/>
        <end position="155"/>
    </location>
</feature>
<gene>
    <name evidence="3" type="ORF">GCM10023314_16400</name>
</gene>
<dbReference type="PANTHER" id="PTHR30576">
    <property type="entry name" value="COLANIC BIOSYNTHESIS UDP-GLUCOSE LIPID CARRIER TRANSFERASE"/>
    <property type="match status" value="1"/>
</dbReference>
<comment type="caution">
    <text evidence="3">The sequence shown here is derived from an EMBL/GenBank/DDBJ whole genome shotgun (WGS) entry which is preliminary data.</text>
</comment>
<dbReference type="Pfam" id="PF02397">
    <property type="entry name" value="Bac_transf"/>
    <property type="match status" value="1"/>
</dbReference>
<accession>A0ABP9GI23</accession>